<feature type="region of interest" description="Disordered" evidence="1">
    <location>
        <begin position="1"/>
        <end position="58"/>
    </location>
</feature>
<organism evidence="2">
    <name type="scientific">Cryptomonas curvata</name>
    <dbReference type="NCBI Taxonomy" id="233186"/>
    <lineage>
        <taxon>Eukaryota</taxon>
        <taxon>Cryptophyceae</taxon>
        <taxon>Cryptomonadales</taxon>
        <taxon>Cryptomonadaceae</taxon>
        <taxon>Cryptomonas</taxon>
    </lineage>
</organism>
<sequence length="130" mass="14183">MNRLPVSRNPAAQSDIGVRPGVRAWGSTGDSTRQVRLQNRQHADGSQNQQHADGFEGGSSLWMQQLQLPIPLIPVVCDPSFLCDTFGWDRPERSRSHSSVVNTFGHVVLPHVCDHDVHSRSVAAPPAPCG</sequence>
<name>A0A7S0M5C8_9CRYP</name>
<proteinExistence type="predicted"/>
<evidence type="ECO:0000313" key="2">
    <source>
        <dbReference type="EMBL" id="CAD8629514.1"/>
    </source>
</evidence>
<dbReference type="EMBL" id="HBEZ01013039">
    <property type="protein sequence ID" value="CAD8629514.1"/>
    <property type="molecule type" value="Transcribed_RNA"/>
</dbReference>
<reference evidence="2" key="1">
    <citation type="submission" date="2021-01" db="EMBL/GenBank/DDBJ databases">
        <authorList>
            <person name="Corre E."/>
            <person name="Pelletier E."/>
            <person name="Niang G."/>
            <person name="Scheremetjew M."/>
            <person name="Finn R."/>
            <person name="Kale V."/>
            <person name="Holt S."/>
            <person name="Cochrane G."/>
            <person name="Meng A."/>
            <person name="Brown T."/>
            <person name="Cohen L."/>
        </authorList>
    </citation>
    <scope>NUCLEOTIDE SEQUENCE</scope>
    <source>
        <strain evidence="2">CCAP979/52</strain>
    </source>
</reference>
<feature type="compositionally biased region" description="Polar residues" evidence="1">
    <location>
        <begin position="28"/>
        <end position="51"/>
    </location>
</feature>
<dbReference type="AlphaFoldDB" id="A0A7S0M5C8"/>
<accession>A0A7S0M5C8</accession>
<evidence type="ECO:0000256" key="1">
    <source>
        <dbReference type="SAM" id="MobiDB-lite"/>
    </source>
</evidence>
<gene>
    <name evidence="2" type="ORF">CCUR1050_LOCUS7193</name>
</gene>
<protein>
    <submittedName>
        <fullName evidence="2">Uncharacterized protein</fullName>
    </submittedName>
</protein>